<organism evidence="1 2">
    <name type="scientific">Parelaphostrongylus tenuis</name>
    <name type="common">Meningeal worm</name>
    <dbReference type="NCBI Taxonomy" id="148309"/>
    <lineage>
        <taxon>Eukaryota</taxon>
        <taxon>Metazoa</taxon>
        <taxon>Ecdysozoa</taxon>
        <taxon>Nematoda</taxon>
        <taxon>Chromadorea</taxon>
        <taxon>Rhabditida</taxon>
        <taxon>Rhabditina</taxon>
        <taxon>Rhabditomorpha</taxon>
        <taxon>Strongyloidea</taxon>
        <taxon>Metastrongylidae</taxon>
        <taxon>Parelaphostrongylus</taxon>
    </lineage>
</organism>
<sequence>MFMLAAHGRSAKSISQFAASRVRVGIAVEEWNDRAKAQDFVSSEQCSESLQLGSVTSTSRNLILHRENAELLAKVTKRKLTELEHSRRQCYEQRRRVDDAVKAVVFNVISSGIDYVCAEQRSSEELAAHGDEVPIPPEPVVKMDLVDDIVD</sequence>
<proteinExistence type="predicted"/>
<gene>
    <name evidence="1" type="ORF">KIN20_013037</name>
</gene>
<comment type="caution">
    <text evidence="1">The sequence shown here is derived from an EMBL/GenBank/DDBJ whole genome shotgun (WGS) entry which is preliminary data.</text>
</comment>
<evidence type="ECO:0000313" key="2">
    <source>
        <dbReference type="Proteomes" id="UP001196413"/>
    </source>
</evidence>
<name>A0AAD5MCY4_PARTN</name>
<protein>
    <submittedName>
        <fullName evidence="1">Uncharacterized protein</fullName>
    </submittedName>
</protein>
<keyword evidence="2" id="KW-1185">Reference proteome</keyword>
<dbReference type="EMBL" id="JAHQIW010002509">
    <property type="protein sequence ID" value="KAJ1355580.1"/>
    <property type="molecule type" value="Genomic_DNA"/>
</dbReference>
<evidence type="ECO:0000313" key="1">
    <source>
        <dbReference type="EMBL" id="KAJ1355580.1"/>
    </source>
</evidence>
<reference evidence="1" key="1">
    <citation type="submission" date="2021-06" db="EMBL/GenBank/DDBJ databases">
        <title>Parelaphostrongylus tenuis whole genome reference sequence.</title>
        <authorList>
            <person name="Garwood T.J."/>
            <person name="Larsen P.A."/>
            <person name="Fountain-Jones N.M."/>
            <person name="Garbe J.R."/>
            <person name="Macchietto M.G."/>
            <person name="Kania S.A."/>
            <person name="Gerhold R.W."/>
            <person name="Richards J.E."/>
            <person name="Wolf T.M."/>
        </authorList>
    </citation>
    <scope>NUCLEOTIDE SEQUENCE</scope>
    <source>
        <strain evidence="1">MNPRO001-30</strain>
        <tissue evidence="1">Meninges</tissue>
    </source>
</reference>
<accession>A0AAD5MCY4</accession>
<dbReference type="Proteomes" id="UP001196413">
    <property type="component" value="Unassembled WGS sequence"/>
</dbReference>
<dbReference type="AlphaFoldDB" id="A0AAD5MCY4"/>